<name>A0A9D4LM25_DREPO</name>
<dbReference type="Proteomes" id="UP000828390">
    <property type="component" value="Unassembled WGS sequence"/>
</dbReference>
<gene>
    <name evidence="1" type="ORF">DPMN_023934</name>
</gene>
<reference evidence="1" key="2">
    <citation type="submission" date="2020-11" db="EMBL/GenBank/DDBJ databases">
        <authorList>
            <person name="McCartney M.A."/>
            <person name="Auch B."/>
            <person name="Kono T."/>
            <person name="Mallez S."/>
            <person name="Becker A."/>
            <person name="Gohl D.M."/>
            <person name="Silverstein K.A.T."/>
            <person name="Koren S."/>
            <person name="Bechman K.B."/>
            <person name="Herman A."/>
            <person name="Abrahante J.E."/>
            <person name="Garbe J."/>
        </authorList>
    </citation>
    <scope>NUCLEOTIDE SEQUENCE</scope>
    <source>
        <strain evidence="1">Duluth1</strain>
        <tissue evidence="1">Whole animal</tissue>
    </source>
</reference>
<sequence length="168" mass="19429">MEGWRKNGIQGPPALYWTQRYNGRHYIGVTVYIKHAQLQFRDFLQHVSRVKTQYTAIRNLKAHLPINEILIYMDFAENFICSNADEVHSAYWNSKGVTLHPVVAYYKEEEELKHKNLIFVYDVTNNNSTVVVTILKQEHRLAGADRSSIFFLKVKGLSISITKEGGVE</sequence>
<evidence type="ECO:0000313" key="2">
    <source>
        <dbReference type="Proteomes" id="UP000828390"/>
    </source>
</evidence>
<dbReference type="PANTHER" id="PTHR46601:SF1">
    <property type="entry name" value="ADF-H DOMAIN-CONTAINING PROTEIN"/>
    <property type="match status" value="1"/>
</dbReference>
<comment type="caution">
    <text evidence="1">The sequence shown here is derived from an EMBL/GenBank/DDBJ whole genome shotgun (WGS) entry which is preliminary data.</text>
</comment>
<evidence type="ECO:0000313" key="1">
    <source>
        <dbReference type="EMBL" id="KAH3861008.1"/>
    </source>
</evidence>
<proteinExistence type="predicted"/>
<protein>
    <submittedName>
        <fullName evidence="1">Uncharacterized protein</fullName>
    </submittedName>
</protein>
<keyword evidence="2" id="KW-1185">Reference proteome</keyword>
<dbReference type="EMBL" id="JAIWYP010000002">
    <property type="protein sequence ID" value="KAH3861008.1"/>
    <property type="molecule type" value="Genomic_DNA"/>
</dbReference>
<organism evidence="1 2">
    <name type="scientific">Dreissena polymorpha</name>
    <name type="common">Zebra mussel</name>
    <name type="synonym">Mytilus polymorpha</name>
    <dbReference type="NCBI Taxonomy" id="45954"/>
    <lineage>
        <taxon>Eukaryota</taxon>
        <taxon>Metazoa</taxon>
        <taxon>Spiralia</taxon>
        <taxon>Lophotrochozoa</taxon>
        <taxon>Mollusca</taxon>
        <taxon>Bivalvia</taxon>
        <taxon>Autobranchia</taxon>
        <taxon>Heteroconchia</taxon>
        <taxon>Euheterodonta</taxon>
        <taxon>Imparidentia</taxon>
        <taxon>Neoheterodontei</taxon>
        <taxon>Myida</taxon>
        <taxon>Dreissenoidea</taxon>
        <taxon>Dreissenidae</taxon>
        <taxon>Dreissena</taxon>
    </lineage>
</organism>
<accession>A0A9D4LM25</accession>
<reference evidence="1" key="1">
    <citation type="journal article" date="2019" name="bioRxiv">
        <title>The Genome of the Zebra Mussel, Dreissena polymorpha: A Resource for Invasive Species Research.</title>
        <authorList>
            <person name="McCartney M.A."/>
            <person name="Auch B."/>
            <person name="Kono T."/>
            <person name="Mallez S."/>
            <person name="Zhang Y."/>
            <person name="Obille A."/>
            <person name="Becker A."/>
            <person name="Abrahante J.E."/>
            <person name="Garbe J."/>
            <person name="Badalamenti J.P."/>
            <person name="Herman A."/>
            <person name="Mangelson H."/>
            <person name="Liachko I."/>
            <person name="Sullivan S."/>
            <person name="Sone E.D."/>
            <person name="Koren S."/>
            <person name="Silverstein K.A.T."/>
            <person name="Beckman K.B."/>
            <person name="Gohl D.M."/>
        </authorList>
    </citation>
    <scope>NUCLEOTIDE SEQUENCE</scope>
    <source>
        <strain evidence="1">Duluth1</strain>
        <tissue evidence="1">Whole animal</tissue>
    </source>
</reference>
<dbReference type="AlphaFoldDB" id="A0A9D4LM25"/>
<dbReference type="PANTHER" id="PTHR46601">
    <property type="entry name" value="ULP_PROTEASE DOMAIN-CONTAINING PROTEIN"/>
    <property type="match status" value="1"/>
</dbReference>